<evidence type="ECO:0000256" key="1">
    <source>
        <dbReference type="ARBA" id="ARBA00009390"/>
    </source>
</evidence>
<dbReference type="Gene3D" id="2.60.120.200">
    <property type="match status" value="1"/>
</dbReference>
<dbReference type="GO" id="GO:0005829">
    <property type="term" value="C:cytosol"/>
    <property type="evidence" value="ECO:0007669"/>
    <property type="project" value="TreeGrafter"/>
</dbReference>
<evidence type="ECO:0000313" key="7">
    <source>
        <dbReference type="Proteomes" id="UP000027586"/>
    </source>
</evidence>
<dbReference type="Pfam" id="PF18483">
    <property type="entry name" value="Lectin_L-type_dom"/>
    <property type="match status" value="1"/>
</dbReference>
<comment type="caution">
    <text evidence="6">The sequence shown here is derived from an EMBL/GenBank/DDBJ whole genome shotgun (WGS) entry which is preliminary data.</text>
</comment>
<dbReference type="AlphaFoldDB" id="A0A068RFF6"/>
<dbReference type="GO" id="GO:0005634">
    <property type="term" value="C:nucleus"/>
    <property type="evidence" value="ECO:0007669"/>
    <property type="project" value="TreeGrafter"/>
</dbReference>
<dbReference type="PANTHER" id="PTHR12143">
    <property type="entry name" value="PEPTIDE N-GLYCANASE PNGASE -RELATED"/>
    <property type="match status" value="1"/>
</dbReference>
<feature type="region of interest" description="Disordered" evidence="4">
    <location>
        <begin position="494"/>
        <end position="525"/>
    </location>
</feature>
<feature type="compositionally biased region" description="Basic and acidic residues" evidence="4">
    <location>
        <begin position="495"/>
        <end position="504"/>
    </location>
</feature>
<dbReference type="SUPFAM" id="SSF49899">
    <property type="entry name" value="Concanavalin A-like lectins/glucanases"/>
    <property type="match status" value="1"/>
</dbReference>
<dbReference type="GO" id="GO:0046872">
    <property type="term" value="F:metal ion binding"/>
    <property type="evidence" value="ECO:0007669"/>
    <property type="project" value="UniProtKB-KW"/>
</dbReference>
<dbReference type="InterPro" id="IPR050883">
    <property type="entry name" value="PNGase"/>
</dbReference>
<keyword evidence="2" id="KW-0479">Metal-binding</keyword>
<dbReference type="SMART" id="SM00460">
    <property type="entry name" value="TGc"/>
    <property type="match status" value="1"/>
</dbReference>
<dbReference type="InterPro" id="IPR056573">
    <property type="entry name" value="Lectin_L-type_dom"/>
</dbReference>
<dbReference type="InterPro" id="IPR013320">
    <property type="entry name" value="ConA-like_dom_sf"/>
</dbReference>
<dbReference type="Pfam" id="PF01841">
    <property type="entry name" value="Transglut_core"/>
    <property type="match status" value="1"/>
</dbReference>
<evidence type="ECO:0000259" key="5">
    <source>
        <dbReference type="SMART" id="SM00460"/>
    </source>
</evidence>
<dbReference type="GO" id="GO:0006516">
    <property type="term" value="P:glycoprotein catabolic process"/>
    <property type="evidence" value="ECO:0007669"/>
    <property type="project" value="TreeGrafter"/>
</dbReference>
<dbReference type="Gene3D" id="3.10.620.30">
    <property type="match status" value="1"/>
</dbReference>
<dbReference type="OrthoDB" id="409136at2759"/>
<dbReference type="STRING" id="1263082.A0A068RFF6"/>
<name>A0A068RFF6_9FUNG</name>
<evidence type="ECO:0000256" key="4">
    <source>
        <dbReference type="SAM" id="MobiDB-lite"/>
    </source>
</evidence>
<evidence type="ECO:0000256" key="3">
    <source>
        <dbReference type="ARBA" id="ARBA00022833"/>
    </source>
</evidence>
<dbReference type="InterPro" id="IPR038765">
    <property type="entry name" value="Papain-like_cys_pep_sf"/>
</dbReference>
<dbReference type="EMBL" id="CBTN010000001">
    <property type="protein sequence ID" value="CDH48440.1"/>
    <property type="molecule type" value="Genomic_DNA"/>
</dbReference>
<comment type="similarity">
    <text evidence="1">Belongs to the transglutaminase-like superfamily. PNGase family.</text>
</comment>
<dbReference type="InterPro" id="IPR002931">
    <property type="entry name" value="Transglutaminase-like"/>
</dbReference>
<accession>A0A068RFF6</accession>
<dbReference type="VEuPathDB" id="FungiDB:LCOR_00221.1"/>
<dbReference type="Proteomes" id="UP000027586">
    <property type="component" value="Unassembled WGS sequence"/>
</dbReference>
<reference evidence="6" key="1">
    <citation type="submission" date="2013-08" db="EMBL/GenBank/DDBJ databases">
        <title>Gene expansion shapes genome architecture in the human pathogen Lichtheimia corymbifera: an evolutionary genomics analysis in the ancient terrestrial Mucorales (Mucoromycotina).</title>
        <authorList>
            <person name="Schwartze V.U."/>
            <person name="Winter S."/>
            <person name="Shelest E."/>
            <person name="Marcet-Houben M."/>
            <person name="Horn F."/>
            <person name="Wehner S."/>
            <person name="Hoffmann K."/>
            <person name="Riege K."/>
            <person name="Sammeth M."/>
            <person name="Nowrousian M."/>
            <person name="Valiante V."/>
            <person name="Linde J."/>
            <person name="Jacobsen I.D."/>
            <person name="Marz M."/>
            <person name="Brakhage A.A."/>
            <person name="Gabaldon T."/>
            <person name="Bocker S."/>
            <person name="Voigt K."/>
        </authorList>
    </citation>
    <scope>NUCLEOTIDE SEQUENCE [LARGE SCALE GENOMIC DNA]</scope>
    <source>
        <strain evidence="6">FSU 9682</strain>
    </source>
</reference>
<dbReference type="PANTHER" id="PTHR12143:SF19">
    <property type="entry name" value="PEPTIDE-N(4)-(N-ACETYL-BETA-GLUCOSAMINYL)ASPARAGINE AMIDASE"/>
    <property type="match status" value="1"/>
</dbReference>
<evidence type="ECO:0000313" key="6">
    <source>
        <dbReference type="EMBL" id="CDH48440.1"/>
    </source>
</evidence>
<feature type="domain" description="Transglutaminase-like" evidence="5">
    <location>
        <begin position="184"/>
        <end position="239"/>
    </location>
</feature>
<dbReference type="Gene3D" id="2.20.25.10">
    <property type="match status" value="1"/>
</dbReference>
<gene>
    <name evidence="6" type="ORF">LCOR_00221.1</name>
</gene>
<dbReference type="SUPFAM" id="SSF54001">
    <property type="entry name" value="Cysteine proteinases"/>
    <property type="match status" value="1"/>
</dbReference>
<keyword evidence="7" id="KW-1185">Reference proteome</keyword>
<protein>
    <submittedName>
        <fullName evidence="6">Peptide-n-(N-acetyl-beta-glucosaminyl)asparagine amidase-like</fullName>
    </submittedName>
</protein>
<dbReference type="GO" id="GO:0000224">
    <property type="term" value="F:peptide-N4-(N-acetyl-beta-glucosaminyl)asparagine amidase activity"/>
    <property type="evidence" value="ECO:0007669"/>
    <property type="project" value="TreeGrafter"/>
</dbReference>
<sequence length="617" mass="69583">MEPDEISAITTRLTAQWFGFLQQRASGQPSQRSFTQSLGPMFDMSNALGSGGGQDNKFLEELKTYGQRVLQYEDKELLEKAMDHIPIHRLYEEAERAVENGDDPESSLDDQVIIRLLHWFKHDFFTWVNDPPCDYCGSDKTVPQGTAEPNEQDKRYGARIVELYRCTTCNNITRFARYNDAGKLLETRRGRCGEWANCFTLCCRAVGSEARLVYDKTDHVWTEVYSEFKGRWVHCDSGEEAYDQPLLYSEGWGKKLNYCIAFSAEEAFDVTKRYTRNWPEVLKRRVLVDEQRLQKFLDDMTAEKQKYLDDDRKQLLKERRKKEEKELEDAVKRTDVKDSEKLGRKTGSIEWRRARGEDGGLVNSMMASCIRERDLATSAINTVGSASIRSSSGTEEEIRLTTADPDQCGAAYCQEPIDVTQSLVLDIEFSFKITNKEGKPAYGGADGFAFVIQSAGPTVIGQGGCELGYGGIKNSVAIEFDTYQSGSFIQKKKKKDSDRCDDPSGNHISIHAVKPPLPNSAHQKNSLGYTSRIPAMNSGAWLHARIRLFIGRGLIEVALKESVTEEDYVPVLTKDNLELAAYLGDQAWIGFTASTGGLAQNHDIQLKQVTLLRSKNE</sequence>
<keyword evidence="3" id="KW-0862">Zinc</keyword>
<dbReference type="CDD" id="cd01951">
    <property type="entry name" value="lectin_L-type"/>
    <property type="match status" value="1"/>
</dbReference>
<organism evidence="6 7">
    <name type="scientific">Lichtheimia corymbifera JMRC:FSU:9682</name>
    <dbReference type="NCBI Taxonomy" id="1263082"/>
    <lineage>
        <taxon>Eukaryota</taxon>
        <taxon>Fungi</taxon>
        <taxon>Fungi incertae sedis</taxon>
        <taxon>Mucoromycota</taxon>
        <taxon>Mucoromycotina</taxon>
        <taxon>Mucoromycetes</taxon>
        <taxon>Mucorales</taxon>
        <taxon>Lichtheimiaceae</taxon>
        <taxon>Lichtheimia</taxon>
    </lineage>
</organism>
<evidence type="ECO:0000256" key="2">
    <source>
        <dbReference type="ARBA" id="ARBA00022723"/>
    </source>
</evidence>
<proteinExistence type="inferred from homology"/>